<dbReference type="InterPro" id="IPR011706">
    <property type="entry name" value="Cu-oxidase_C"/>
</dbReference>
<accession>A0A6A5ZVE6</accession>
<dbReference type="AlphaFoldDB" id="A0A6A5ZVE6"/>
<evidence type="ECO:0000259" key="6">
    <source>
        <dbReference type="Pfam" id="PF07732"/>
    </source>
</evidence>
<evidence type="ECO:0000313" key="8">
    <source>
        <dbReference type="Proteomes" id="UP000799770"/>
    </source>
</evidence>
<dbReference type="PANTHER" id="PTHR48267:SF1">
    <property type="entry name" value="BILIRUBIN OXIDASE"/>
    <property type="match status" value="1"/>
</dbReference>
<keyword evidence="8" id="KW-1185">Reference proteome</keyword>
<dbReference type="InterPro" id="IPR008972">
    <property type="entry name" value="Cupredoxin"/>
</dbReference>
<name>A0A6A5ZVE6_9PLEO</name>
<dbReference type="GO" id="GO:0005507">
    <property type="term" value="F:copper ion binding"/>
    <property type="evidence" value="ECO:0007669"/>
    <property type="project" value="InterPro"/>
</dbReference>
<protein>
    <submittedName>
        <fullName evidence="7">Bilirubin oxidase</fullName>
    </submittedName>
</protein>
<dbReference type="Pfam" id="PF07731">
    <property type="entry name" value="Cu-oxidase_2"/>
    <property type="match status" value="1"/>
</dbReference>
<evidence type="ECO:0000256" key="1">
    <source>
        <dbReference type="ARBA" id="ARBA00010609"/>
    </source>
</evidence>
<feature type="chain" id="PRO_5025562784" evidence="4">
    <location>
        <begin position="23"/>
        <end position="586"/>
    </location>
</feature>
<feature type="domain" description="Plastocyanin-like" evidence="6">
    <location>
        <begin position="113"/>
        <end position="216"/>
    </location>
</feature>
<feature type="region of interest" description="Disordered" evidence="3">
    <location>
        <begin position="23"/>
        <end position="53"/>
    </location>
</feature>
<dbReference type="PANTHER" id="PTHR48267">
    <property type="entry name" value="CUPREDOXIN SUPERFAMILY PROTEIN"/>
    <property type="match status" value="1"/>
</dbReference>
<comment type="similarity">
    <text evidence="1">Belongs to the multicopper oxidase family.</text>
</comment>
<dbReference type="InterPro" id="IPR011707">
    <property type="entry name" value="Cu-oxidase-like_N"/>
</dbReference>
<evidence type="ECO:0000256" key="2">
    <source>
        <dbReference type="ARBA" id="ARBA00023008"/>
    </source>
</evidence>
<dbReference type="GO" id="GO:0016491">
    <property type="term" value="F:oxidoreductase activity"/>
    <property type="evidence" value="ECO:0007669"/>
    <property type="project" value="InterPro"/>
</dbReference>
<dbReference type="InterPro" id="IPR045087">
    <property type="entry name" value="Cu-oxidase_fam"/>
</dbReference>
<evidence type="ECO:0000313" key="7">
    <source>
        <dbReference type="EMBL" id="KAF2122934.1"/>
    </source>
</evidence>
<evidence type="ECO:0000256" key="4">
    <source>
        <dbReference type="SAM" id="SignalP"/>
    </source>
</evidence>
<keyword evidence="4" id="KW-0732">Signal</keyword>
<feature type="signal peptide" evidence="4">
    <location>
        <begin position="1"/>
        <end position="22"/>
    </location>
</feature>
<dbReference type="Pfam" id="PF07732">
    <property type="entry name" value="Cu-oxidase_3"/>
    <property type="match status" value="1"/>
</dbReference>
<dbReference type="EMBL" id="ML977310">
    <property type="protein sequence ID" value="KAF2122934.1"/>
    <property type="molecule type" value="Genomic_DNA"/>
</dbReference>
<feature type="domain" description="Plastocyanin-like" evidence="5">
    <location>
        <begin position="410"/>
        <end position="528"/>
    </location>
</feature>
<dbReference type="Gene3D" id="2.60.40.420">
    <property type="entry name" value="Cupredoxins - blue copper proteins"/>
    <property type="match status" value="3"/>
</dbReference>
<dbReference type="OrthoDB" id="262547at2759"/>
<evidence type="ECO:0000259" key="5">
    <source>
        <dbReference type="Pfam" id="PF07731"/>
    </source>
</evidence>
<dbReference type="Proteomes" id="UP000799770">
    <property type="component" value="Unassembled WGS sequence"/>
</dbReference>
<feature type="compositionally biased region" description="Polar residues" evidence="3">
    <location>
        <begin position="32"/>
        <end position="46"/>
    </location>
</feature>
<organism evidence="7 8">
    <name type="scientific">Lophiotrema nucula</name>
    <dbReference type="NCBI Taxonomy" id="690887"/>
    <lineage>
        <taxon>Eukaryota</taxon>
        <taxon>Fungi</taxon>
        <taxon>Dikarya</taxon>
        <taxon>Ascomycota</taxon>
        <taxon>Pezizomycotina</taxon>
        <taxon>Dothideomycetes</taxon>
        <taxon>Pleosporomycetidae</taxon>
        <taxon>Pleosporales</taxon>
        <taxon>Lophiotremataceae</taxon>
        <taxon>Lophiotrema</taxon>
    </lineage>
</organism>
<keyword evidence="2" id="KW-0186">Copper</keyword>
<reference evidence="7" key="1">
    <citation type="journal article" date="2020" name="Stud. Mycol.">
        <title>101 Dothideomycetes genomes: a test case for predicting lifestyles and emergence of pathogens.</title>
        <authorList>
            <person name="Haridas S."/>
            <person name="Albert R."/>
            <person name="Binder M."/>
            <person name="Bloem J."/>
            <person name="Labutti K."/>
            <person name="Salamov A."/>
            <person name="Andreopoulos B."/>
            <person name="Baker S."/>
            <person name="Barry K."/>
            <person name="Bills G."/>
            <person name="Bluhm B."/>
            <person name="Cannon C."/>
            <person name="Castanera R."/>
            <person name="Culley D."/>
            <person name="Daum C."/>
            <person name="Ezra D."/>
            <person name="Gonzalez J."/>
            <person name="Henrissat B."/>
            <person name="Kuo A."/>
            <person name="Liang C."/>
            <person name="Lipzen A."/>
            <person name="Lutzoni F."/>
            <person name="Magnuson J."/>
            <person name="Mondo S."/>
            <person name="Nolan M."/>
            <person name="Ohm R."/>
            <person name="Pangilinan J."/>
            <person name="Park H.-J."/>
            <person name="Ramirez L."/>
            <person name="Alfaro M."/>
            <person name="Sun H."/>
            <person name="Tritt A."/>
            <person name="Yoshinaga Y."/>
            <person name="Zwiers L.-H."/>
            <person name="Turgeon B."/>
            <person name="Goodwin S."/>
            <person name="Spatafora J."/>
            <person name="Crous P."/>
            <person name="Grigoriev I."/>
        </authorList>
    </citation>
    <scope>NUCLEOTIDE SEQUENCE</scope>
    <source>
        <strain evidence="7">CBS 627.86</strain>
    </source>
</reference>
<gene>
    <name evidence="7" type="ORF">BDV96DRAFT_608744</name>
</gene>
<evidence type="ECO:0000256" key="3">
    <source>
        <dbReference type="SAM" id="MobiDB-lite"/>
    </source>
</evidence>
<dbReference type="SUPFAM" id="SSF49503">
    <property type="entry name" value="Cupredoxins"/>
    <property type="match status" value="3"/>
</dbReference>
<sequence length="586" mass="66148">MVQLNLWKAFCLFSLLAPLSHAAEDNSDNSKTRTTGPGNGKPSATRTGAGFKPKPTGRWISPEYTWFFEYPLPISTTKTPELTWTGNYSNAVIDYYEVEIKEFTKQVYPNLPATPLVGYDGESPGPTFMMQNGREAVVRFTNNGPSKSSVHVHGQYNRAPFDGWAAATSNPGQYKDYYYPNAQNARTIWYHDHSEYTTGENAYRGQEGFYLLHDSQEQSLGLPSGDYDVALAIASKVYNKDGTLLFDTNNNTGLWGDIIHVNGQPWPYLEVEPRKYRLRLLNGAVSRTFQLSFVPDEIMGFGSNSIEFQVIASDGGLFEHPVTTKYLAFSMGERYEAVVDFSNYKGQNITLRNERGMGENADYAATDFIMRFAVGETVTDDSNNDDVPETLRTMTPAPNTAISKDFTFERNDAGDWVINGVGFSDIEHRILTRPKEGDDEIWVLHNGNGNGTHPVHIHLVDFRIRSRSGGRNEVLPYESAGMKDVVWLAGGETVEVLARYAPWDGVYMFHCHNLVHEDHDMLVAFNVTQLEQWGYTNDTRFIDPENPEFAARDQNQEDYTTEAILKKVAWFWSTDAYNKGNANRLR</sequence>
<proteinExistence type="inferred from homology"/>